<dbReference type="GO" id="GO:0033309">
    <property type="term" value="C:SBF transcription complex"/>
    <property type="evidence" value="ECO:0007669"/>
    <property type="project" value="TreeGrafter"/>
</dbReference>
<dbReference type="InterPro" id="IPR036887">
    <property type="entry name" value="HTH_APSES_sf"/>
</dbReference>
<dbReference type="GO" id="GO:0000981">
    <property type="term" value="F:DNA-binding transcription factor activity, RNA polymerase II-specific"/>
    <property type="evidence" value="ECO:0007669"/>
    <property type="project" value="UniProtKB-ARBA"/>
</dbReference>
<dbReference type="OrthoDB" id="5562739at2759"/>
<protein>
    <recommendedName>
        <fullName evidence="2">HTH APSES-type domain-containing protein</fullName>
    </recommendedName>
</protein>
<feature type="compositionally biased region" description="Acidic residues" evidence="1">
    <location>
        <begin position="424"/>
        <end position="434"/>
    </location>
</feature>
<dbReference type="EMBL" id="KZ613481">
    <property type="protein sequence ID" value="PMD21435.1"/>
    <property type="molecule type" value="Genomic_DNA"/>
</dbReference>
<evidence type="ECO:0000259" key="2">
    <source>
        <dbReference type="PROSITE" id="PS51299"/>
    </source>
</evidence>
<dbReference type="GO" id="GO:0030907">
    <property type="term" value="C:MBF transcription complex"/>
    <property type="evidence" value="ECO:0007669"/>
    <property type="project" value="TreeGrafter"/>
</dbReference>
<feature type="compositionally biased region" description="Low complexity" evidence="1">
    <location>
        <begin position="23"/>
        <end position="37"/>
    </location>
</feature>
<dbReference type="InterPro" id="IPR003163">
    <property type="entry name" value="Tscrpt_reg_HTH_APSES-type"/>
</dbReference>
<keyword evidence="4" id="KW-1185">Reference proteome</keyword>
<dbReference type="STRING" id="1745343.A0A2J6Q567"/>
<name>A0A2J6Q567_9HELO</name>
<evidence type="ECO:0000313" key="4">
    <source>
        <dbReference type="Proteomes" id="UP000235672"/>
    </source>
</evidence>
<dbReference type="PROSITE" id="PS51299">
    <property type="entry name" value="HTH_APSES"/>
    <property type="match status" value="1"/>
</dbReference>
<evidence type="ECO:0000313" key="3">
    <source>
        <dbReference type="EMBL" id="PMD21435.1"/>
    </source>
</evidence>
<gene>
    <name evidence="3" type="ORF">NA56DRAFT_658997</name>
</gene>
<feature type="compositionally biased region" description="Polar residues" evidence="1">
    <location>
        <begin position="38"/>
        <end position="49"/>
    </location>
</feature>
<dbReference type="Gene3D" id="3.10.260.10">
    <property type="entry name" value="Transcription regulator HTH, APSES-type DNA-binding domain"/>
    <property type="match status" value="1"/>
</dbReference>
<feature type="compositionally biased region" description="Polar residues" evidence="1">
    <location>
        <begin position="327"/>
        <end position="345"/>
    </location>
</feature>
<organism evidence="3 4">
    <name type="scientific">Hyaloscypha hepaticicola</name>
    <dbReference type="NCBI Taxonomy" id="2082293"/>
    <lineage>
        <taxon>Eukaryota</taxon>
        <taxon>Fungi</taxon>
        <taxon>Dikarya</taxon>
        <taxon>Ascomycota</taxon>
        <taxon>Pezizomycotina</taxon>
        <taxon>Leotiomycetes</taxon>
        <taxon>Helotiales</taxon>
        <taxon>Hyaloscyphaceae</taxon>
        <taxon>Hyaloscypha</taxon>
    </lineage>
</organism>
<dbReference type="Proteomes" id="UP000235672">
    <property type="component" value="Unassembled WGS sequence"/>
</dbReference>
<dbReference type="SUPFAM" id="SSF54616">
    <property type="entry name" value="DNA-binding domain of Mlu1-box binding protein MBP1"/>
    <property type="match status" value="1"/>
</dbReference>
<feature type="region of interest" description="Disordered" evidence="1">
    <location>
        <begin position="420"/>
        <end position="460"/>
    </location>
</feature>
<accession>A0A2J6Q567</accession>
<dbReference type="PANTHER" id="PTHR43828:SF5">
    <property type="entry name" value="TRANSCRIPTIONAL REPRESSOR XBP1"/>
    <property type="match status" value="1"/>
</dbReference>
<evidence type="ECO:0000256" key="1">
    <source>
        <dbReference type="SAM" id="MobiDB-lite"/>
    </source>
</evidence>
<feature type="domain" description="HTH APSES-type" evidence="2">
    <location>
        <begin position="130"/>
        <end position="242"/>
    </location>
</feature>
<feature type="compositionally biased region" description="Polar residues" evidence="1">
    <location>
        <begin position="357"/>
        <end position="367"/>
    </location>
</feature>
<proteinExistence type="predicted"/>
<feature type="compositionally biased region" description="Polar residues" evidence="1">
    <location>
        <begin position="278"/>
        <end position="292"/>
    </location>
</feature>
<dbReference type="InterPro" id="IPR051642">
    <property type="entry name" value="SWI6-like"/>
</dbReference>
<dbReference type="AlphaFoldDB" id="A0A2J6Q567"/>
<feature type="region of interest" description="Disordered" evidence="1">
    <location>
        <begin position="1"/>
        <end position="51"/>
    </location>
</feature>
<dbReference type="PANTHER" id="PTHR43828">
    <property type="entry name" value="ASPARAGINASE"/>
    <property type="match status" value="1"/>
</dbReference>
<reference evidence="3 4" key="1">
    <citation type="submission" date="2016-05" db="EMBL/GenBank/DDBJ databases">
        <title>A degradative enzymes factory behind the ericoid mycorrhizal symbiosis.</title>
        <authorList>
            <consortium name="DOE Joint Genome Institute"/>
            <person name="Martino E."/>
            <person name="Morin E."/>
            <person name="Grelet G."/>
            <person name="Kuo A."/>
            <person name="Kohler A."/>
            <person name="Daghino S."/>
            <person name="Barry K."/>
            <person name="Choi C."/>
            <person name="Cichocki N."/>
            <person name="Clum A."/>
            <person name="Copeland A."/>
            <person name="Hainaut M."/>
            <person name="Haridas S."/>
            <person name="Labutti K."/>
            <person name="Lindquist E."/>
            <person name="Lipzen A."/>
            <person name="Khouja H.-R."/>
            <person name="Murat C."/>
            <person name="Ohm R."/>
            <person name="Olson A."/>
            <person name="Spatafora J."/>
            <person name="Veneault-Fourrey C."/>
            <person name="Henrissat B."/>
            <person name="Grigoriev I."/>
            <person name="Martin F."/>
            <person name="Perotto S."/>
        </authorList>
    </citation>
    <scope>NUCLEOTIDE SEQUENCE [LARGE SCALE GENOMIC DNA]</scope>
    <source>
        <strain evidence="3 4">UAMH 7357</strain>
    </source>
</reference>
<feature type="region of interest" description="Disordered" evidence="1">
    <location>
        <begin position="326"/>
        <end position="367"/>
    </location>
</feature>
<dbReference type="GO" id="GO:0003677">
    <property type="term" value="F:DNA binding"/>
    <property type="evidence" value="ECO:0007669"/>
    <property type="project" value="InterPro"/>
</dbReference>
<feature type="region of interest" description="Disordered" evidence="1">
    <location>
        <begin position="278"/>
        <end position="311"/>
    </location>
</feature>
<sequence>MLSVASLLNPVNPAKPEPRGTRLPSSPSTSLCTSSLTHGSPQLSTQSSIKKQKMTKDGAVFLKGKIKGEVNFPPFEALDEETRGEVEKFQVHPLGKITEYSRHIPYNSEKKSFLEKTVFQYTFKVPGDEKEYIVMWDYNIGLVRITPFFKCCKYSKVRDSVLFLSFSRRVIDTKQTTPAKMLNLNPGLKEITHSITGGALAAQGYWMPYSCALAVCTTFCAHIAPALIPIFGPTFPSQCVPPEAPEHGRMIIDPQLVIDATTEAEAYRMQYSTFSPKSASASTRESYSPSHSIRSDRIPEQLSMRSTPPHLGRRLRLKRAFGESVSPYVTSTETDMDNNGSETSSGDGGGYFHSPVTPGSASANTPQWQTHNMLSHSANSSINISPSFKLAAGANPILSAIPRSSGLVDIPMTTWRGKRRVEEVDADDEYDGEESASVTDDKGSDKEMEDVGSAVGGIGAGGAAEKKAAWLLMKLSVKDGECGVEALKENDDGPRIKRRRATSM</sequence>